<dbReference type="Pfam" id="PF17754">
    <property type="entry name" value="TetR_C_14"/>
    <property type="match status" value="1"/>
</dbReference>
<reference evidence="3" key="1">
    <citation type="submission" date="2023-07" db="EMBL/GenBank/DDBJ databases">
        <title>Sequencing the genomes of 1000 actinobacteria strains.</title>
        <authorList>
            <person name="Klenk H.-P."/>
        </authorList>
    </citation>
    <scope>NUCLEOTIDE SEQUENCE</scope>
    <source>
        <strain evidence="3">DSM 45977</strain>
    </source>
</reference>
<proteinExistence type="predicted"/>
<evidence type="ECO:0000259" key="2">
    <source>
        <dbReference type="Pfam" id="PF17754"/>
    </source>
</evidence>
<organism evidence="3 4">
    <name type="scientific">Haloactinomyces albus</name>
    <dbReference type="NCBI Taxonomy" id="1352928"/>
    <lineage>
        <taxon>Bacteria</taxon>
        <taxon>Bacillati</taxon>
        <taxon>Actinomycetota</taxon>
        <taxon>Actinomycetes</taxon>
        <taxon>Actinopolysporales</taxon>
        <taxon>Actinopolysporaceae</taxon>
        <taxon>Haloactinomyces</taxon>
    </lineage>
</organism>
<name>A0AAE3Z7Q0_9ACTN</name>
<feature type="domain" description="MftR C-terminal" evidence="2">
    <location>
        <begin position="17"/>
        <end position="69"/>
    </location>
</feature>
<evidence type="ECO:0000313" key="3">
    <source>
        <dbReference type="EMBL" id="MDR7299856.1"/>
    </source>
</evidence>
<accession>A0AAE3Z7Q0</accession>
<comment type="caution">
    <text evidence="3">The sequence shown here is derived from an EMBL/GenBank/DDBJ whole genome shotgun (WGS) entry which is preliminary data.</text>
</comment>
<dbReference type="InterPro" id="IPR041347">
    <property type="entry name" value="MftR_C"/>
</dbReference>
<dbReference type="EMBL" id="JAVDXW010000001">
    <property type="protein sequence ID" value="MDR7299856.1"/>
    <property type="molecule type" value="Genomic_DNA"/>
</dbReference>
<protein>
    <recommendedName>
        <fullName evidence="2">MftR C-terminal domain-containing protein</fullName>
    </recommendedName>
</protein>
<evidence type="ECO:0000256" key="1">
    <source>
        <dbReference type="SAM" id="MobiDB-lite"/>
    </source>
</evidence>
<keyword evidence="4" id="KW-1185">Reference proteome</keyword>
<dbReference type="RefSeq" id="WP_310267647.1">
    <property type="nucleotide sequence ID" value="NZ_JAVDXW010000001.1"/>
</dbReference>
<evidence type="ECO:0000313" key="4">
    <source>
        <dbReference type="Proteomes" id="UP001180845"/>
    </source>
</evidence>
<gene>
    <name evidence="3" type="ORF">JOF55_000037</name>
</gene>
<dbReference type="Proteomes" id="UP001180845">
    <property type="component" value="Unassembled WGS sequence"/>
</dbReference>
<dbReference type="Gene3D" id="1.10.357.10">
    <property type="entry name" value="Tetracycline Repressor, domain 2"/>
    <property type="match status" value="1"/>
</dbReference>
<feature type="region of interest" description="Disordered" evidence="1">
    <location>
        <begin position="1"/>
        <end position="23"/>
    </location>
</feature>
<sequence>MCERGQAQYLRGQTQRAQRLDRSPHDLGVHITASATIGAVMGTLRHWHRADFAYPLQDALEQTFRMLEDLKPL</sequence>
<dbReference type="AlphaFoldDB" id="A0AAE3Z7Q0"/>